<evidence type="ECO:0000313" key="2">
    <source>
        <dbReference type="Proteomes" id="UP000750334"/>
    </source>
</evidence>
<comment type="caution">
    <text evidence="1">The sequence shown here is derived from an EMBL/GenBank/DDBJ whole genome shotgun (WGS) entry which is preliminary data.</text>
</comment>
<dbReference type="Gene3D" id="3.40.50.1820">
    <property type="entry name" value="alpha/beta hydrolase"/>
    <property type="match status" value="1"/>
</dbReference>
<dbReference type="InterPro" id="IPR029058">
    <property type="entry name" value="AB_hydrolase_fold"/>
</dbReference>
<protein>
    <submittedName>
        <fullName evidence="1">Uncharacterized protein</fullName>
    </submittedName>
</protein>
<reference evidence="1 2" key="1">
    <citation type="submission" date="2020-11" db="EMBL/GenBank/DDBJ databases">
        <title>Kefir isolates.</title>
        <authorList>
            <person name="Marcisauskas S."/>
            <person name="Kim Y."/>
            <person name="Blasche S."/>
        </authorList>
    </citation>
    <scope>NUCLEOTIDE SEQUENCE [LARGE SCALE GENOMIC DNA]</scope>
    <source>
        <strain evidence="1 2">OG2</strain>
    </source>
</reference>
<sequence>MKFNGTLHRYNDHHVAFEFEPTGLPNALIMIGGMTDGLTTVPYLANLPHVMEPLDYSVVQIQMKSSFIGWGTTSVKEDVEQIKQLIDYLKSSEGGNKNKIVIMGHSTGSQDVMQSLLSISDEVEAGILQASCSDRECFPLFASDDVVAELNSRAKKLLDEGKAEEMLPREFMAYTNNTPVTVYRWCSIMLPGGDDDFFSTDLPDDALTRTFGKISKPFLVAYSGADEFIPKEIDKPAVLKRWESFSNPKYWSKQSGVVAGASHGVKQPEAQKILYEKISQFFQEFSL</sequence>
<accession>A0A9P6WE78</accession>
<organism evidence="1 2">
    <name type="scientific">Maudiozyma exigua</name>
    <name type="common">Yeast</name>
    <name type="synonym">Kazachstania exigua</name>
    <dbReference type="NCBI Taxonomy" id="34358"/>
    <lineage>
        <taxon>Eukaryota</taxon>
        <taxon>Fungi</taxon>
        <taxon>Dikarya</taxon>
        <taxon>Ascomycota</taxon>
        <taxon>Saccharomycotina</taxon>
        <taxon>Saccharomycetes</taxon>
        <taxon>Saccharomycetales</taxon>
        <taxon>Saccharomycetaceae</taxon>
        <taxon>Maudiozyma</taxon>
    </lineage>
</organism>
<dbReference type="SUPFAM" id="SSF53474">
    <property type="entry name" value="alpha/beta-Hydrolases"/>
    <property type="match status" value="1"/>
</dbReference>
<keyword evidence="2" id="KW-1185">Reference proteome</keyword>
<dbReference type="PANTHER" id="PTHR31591">
    <property type="entry name" value="UPF0613 PROTEIN PB24D3.06C"/>
    <property type="match status" value="1"/>
</dbReference>
<dbReference type="Pfam" id="PF08538">
    <property type="entry name" value="DUF1749"/>
    <property type="match status" value="1"/>
</dbReference>
<dbReference type="Proteomes" id="UP000750334">
    <property type="component" value="Unassembled WGS sequence"/>
</dbReference>
<proteinExistence type="predicted"/>
<evidence type="ECO:0000313" key="1">
    <source>
        <dbReference type="EMBL" id="KAG0671515.1"/>
    </source>
</evidence>
<dbReference type="PANTHER" id="PTHR31591:SF1">
    <property type="entry name" value="UPF0613 PROTEIN PB24D3.06C"/>
    <property type="match status" value="1"/>
</dbReference>
<dbReference type="AlphaFoldDB" id="A0A9P6WE78"/>
<dbReference type="EMBL" id="PUHR01000011">
    <property type="protein sequence ID" value="KAG0671515.1"/>
    <property type="molecule type" value="Genomic_DNA"/>
</dbReference>
<name>A0A9P6WE78_MAUEX</name>
<dbReference type="OrthoDB" id="10034502at2759"/>
<dbReference type="InterPro" id="IPR013744">
    <property type="entry name" value="SidJ"/>
</dbReference>
<gene>
    <name evidence="1" type="ORF">C6P45_000347</name>
</gene>